<keyword evidence="2" id="KW-1185">Reference proteome</keyword>
<feature type="non-terminal residue" evidence="1">
    <location>
        <position position="101"/>
    </location>
</feature>
<dbReference type="Proteomes" id="UP001189429">
    <property type="component" value="Unassembled WGS sequence"/>
</dbReference>
<organism evidence="1 2">
    <name type="scientific">Prorocentrum cordatum</name>
    <dbReference type="NCBI Taxonomy" id="2364126"/>
    <lineage>
        <taxon>Eukaryota</taxon>
        <taxon>Sar</taxon>
        <taxon>Alveolata</taxon>
        <taxon>Dinophyceae</taxon>
        <taxon>Prorocentrales</taxon>
        <taxon>Prorocentraceae</taxon>
        <taxon>Prorocentrum</taxon>
    </lineage>
</organism>
<evidence type="ECO:0000313" key="1">
    <source>
        <dbReference type="EMBL" id="CAK0794552.1"/>
    </source>
</evidence>
<evidence type="ECO:0000313" key="2">
    <source>
        <dbReference type="Proteomes" id="UP001189429"/>
    </source>
</evidence>
<reference evidence="1" key="1">
    <citation type="submission" date="2023-10" db="EMBL/GenBank/DDBJ databases">
        <authorList>
            <person name="Chen Y."/>
            <person name="Shah S."/>
            <person name="Dougan E. K."/>
            <person name="Thang M."/>
            <person name="Chan C."/>
        </authorList>
    </citation>
    <scope>NUCLEOTIDE SEQUENCE [LARGE SCALE GENOMIC DNA]</scope>
</reference>
<name>A0ABN9PVI3_9DINO</name>
<sequence>MSRECGGTVGRCHAKPADRVRGGVCQRCLDKSAAHIQAWARGRRDRRRVAGMRRHKRHLDRMARRIQRWVGTWSSIVLLRQRRGSQRAEAAAAAAATSIQK</sequence>
<proteinExistence type="predicted"/>
<dbReference type="PROSITE" id="PS50096">
    <property type="entry name" value="IQ"/>
    <property type="match status" value="1"/>
</dbReference>
<gene>
    <name evidence="1" type="ORF">PCOR1329_LOCUS4500</name>
</gene>
<comment type="caution">
    <text evidence="1">The sequence shown here is derived from an EMBL/GenBank/DDBJ whole genome shotgun (WGS) entry which is preliminary data.</text>
</comment>
<accession>A0ABN9PVI3</accession>
<dbReference type="EMBL" id="CAUYUJ010001163">
    <property type="protein sequence ID" value="CAK0794552.1"/>
    <property type="molecule type" value="Genomic_DNA"/>
</dbReference>
<protein>
    <submittedName>
        <fullName evidence="1">Uncharacterized protein</fullName>
    </submittedName>
</protein>